<evidence type="ECO:0000313" key="3">
    <source>
        <dbReference type="WBParaSite" id="nRc.2.0.1.t23926-RA"/>
    </source>
</evidence>
<dbReference type="PANTHER" id="PTHR37984:SF5">
    <property type="entry name" value="PROTEIN NYNRIN-LIKE"/>
    <property type="match status" value="1"/>
</dbReference>
<dbReference type="WBParaSite" id="nRc.2.0.1.t23926-RA">
    <property type="protein sequence ID" value="nRc.2.0.1.t23926-RA"/>
    <property type="gene ID" value="nRc.2.0.1.g23926"/>
</dbReference>
<dbReference type="Pfam" id="PF00078">
    <property type="entry name" value="RVT_1"/>
    <property type="match status" value="1"/>
</dbReference>
<reference evidence="3" key="1">
    <citation type="submission" date="2022-11" db="UniProtKB">
        <authorList>
            <consortium name="WormBaseParasite"/>
        </authorList>
    </citation>
    <scope>IDENTIFICATION</scope>
</reference>
<dbReference type="CDD" id="cd01647">
    <property type="entry name" value="RT_LTR"/>
    <property type="match status" value="1"/>
</dbReference>
<dbReference type="Proteomes" id="UP000887565">
    <property type="component" value="Unplaced"/>
</dbReference>
<dbReference type="SUPFAM" id="SSF56672">
    <property type="entry name" value="DNA/RNA polymerases"/>
    <property type="match status" value="1"/>
</dbReference>
<proteinExistence type="predicted"/>
<sequence length="183" mass="20771">MVKDDISEQVDGPGPWALNLVMVPKSNGNVQITTNFLPLNQFVIPDQHPLPRISDLYLQLKGTTIFLKLKVSKGSWHIQLAHESCLLTTKIRPYGLHQHKCLPMGLTNAASVFQSLVSQILLGCKGCTFYLDNISVWIYNKSAPTISVYNKSTFANYIAEVSRKRFLIEYRQILLVFRHRPIS</sequence>
<dbReference type="Gene3D" id="3.30.70.270">
    <property type="match status" value="1"/>
</dbReference>
<dbReference type="InterPro" id="IPR043502">
    <property type="entry name" value="DNA/RNA_pol_sf"/>
</dbReference>
<name>A0A915JEB8_ROMCU</name>
<dbReference type="InterPro" id="IPR050951">
    <property type="entry name" value="Retrovirus_Pol_polyprotein"/>
</dbReference>
<keyword evidence="2" id="KW-1185">Reference proteome</keyword>
<accession>A0A915JEB8</accession>
<organism evidence="2 3">
    <name type="scientific">Romanomermis culicivorax</name>
    <name type="common">Nematode worm</name>
    <dbReference type="NCBI Taxonomy" id="13658"/>
    <lineage>
        <taxon>Eukaryota</taxon>
        <taxon>Metazoa</taxon>
        <taxon>Ecdysozoa</taxon>
        <taxon>Nematoda</taxon>
        <taxon>Enoplea</taxon>
        <taxon>Dorylaimia</taxon>
        <taxon>Mermithida</taxon>
        <taxon>Mermithoidea</taxon>
        <taxon>Mermithidae</taxon>
        <taxon>Romanomermis</taxon>
    </lineage>
</organism>
<dbReference type="AlphaFoldDB" id="A0A915JEB8"/>
<feature type="domain" description="Reverse transcriptase" evidence="1">
    <location>
        <begin position="34"/>
        <end position="143"/>
    </location>
</feature>
<protein>
    <submittedName>
        <fullName evidence="3">Reverse transcriptase</fullName>
    </submittedName>
</protein>
<dbReference type="InterPro" id="IPR000477">
    <property type="entry name" value="RT_dom"/>
</dbReference>
<dbReference type="PANTHER" id="PTHR37984">
    <property type="entry name" value="PROTEIN CBG26694"/>
    <property type="match status" value="1"/>
</dbReference>
<dbReference type="InterPro" id="IPR043128">
    <property type="entry name" value="Rev_trsase/Diguanyl_cyclase"/>
</dbReference>
<dbReference type="Gene3D" id="3.10.10.10">
    <property type="entry name" value="HIV Type 1 Reverse Transcriptase, subunit A, domain 1"/>
    <property type="match status" value="1"/>
</dbReference>
<evidence type="ECO:0000313" key="2">
    <source>
        <dbReference type="Proteomes" id="UP000887565"/>
    </source>
</evidence>
<evidence type="ECO:0000259" key="1">
    <source>
        <dbReference type="Pfam" id="PF00078"/>
    </source>
</evidence>